<dbReference type="AlphaFoldDB" id="V4Q266"/>
<dbReference type="EMBL" id="AWGB01000007">
    <property type="protein sequence ID" value="ESQ93774.1"/>
    <property type="molecule type" value="Genomic_DNA"/>
</dbReference>
<sequence>MYVCFMSMTPAQCRAARGLLNLNQGDLADLSKVSLRTVVNFEGETRGAIPATLEALRRSLEAAGVEFIPENGGGAGVRLRKSKEI</sequence>
<gene>
    <name evidence="1" type="ORF">ABENE_05490</name>
</gene>
<accession>V4Q266</accession>
<protein>
    <recommendedName>
        <fullName evidence="3">HTH cro/C1-type domain-containing protein</fullName>
    </recommendedName>
</protein>
<dbReference type="Gene3D" id="1.10.260.40">
    <property type="entry name" value="lambda repressor-like DNA-binding domains"/>
    <property type="match status" value="1"/>
</dbReference>
<organism evidence="1 2">
    <name type="scientific">Asticcacaulis benevestitus DSM 16100 = ATCC BAA-896</name>
    <dbReference type="NCBI Taxonomy" id="1121022"/>
    <lineage>
        <taxon>Bacteria</taxon>
        <taxon>Pseudomonadati</taxon>
        <taxon>Pseudomonadota</taxon>
        <taxon>Alphaproteobacteria</taxon>
        <taxon>Caulobacterales</taxon>
        <taxon>Caulobacteraceae</taxon>
        <taxon>Asticcacaulis</taxon>
    </lineage>
</organism>
<reference evidence="1 2" key="1">
    <citation type="journal article" date="2014" name="Nature">
        <title>Sequential evolution of bacterial morphology by co-option of a developmental regulator.</title>
        <authorList>
            <person name="Jiang C."/>
            <person name="Brown P.J."/>
            <person name="Ducret A."/>
            <person name="Brun Y.V."/>
        </authorList>
    </citation>
    <scope>NUCLEOTIDE SEQUENCE [LARGE SCALE GENOMIC DNA]</scope>
    <source>
        <strain evidence="1 2">DSM 16100</strain>
    </source>
</reference>
<dbReference type="SUPFAM" id="SSF47413">
    <property type="entry name" value="lambda repressor-like DNA-binding domains"/>
    <property type="match status" value="1"/>
</dbReference>
<dbReference type="Proteomes" id="UP000017837">
    <property type="component" value="Unassembled WGS sequence"/>
</dbReference>
<evidence type="ECO:0008006" key="3">
    <source>
        <dbReference type="Google" id="ProtNLM"/>
    </source>
</evidence>
<evidence type="ECO:0000313" key="2">
    <source>
        <dbReference type="Proteomes" id="UP000017837"/>
    </source>
</evidence>
<name>V4Q266_9CAUL</name>
<comment type="caution">
    <text evidence="1">The sequence shown here is derived from an EMBL/GenBank/DDBJ whole genome shotgun (WGS) entry which is preliminary data.</text>
</comment>
<evidence type="ECO:0000313" key="1">
    <source>
        <dbReference type="EMBL" id="ESQ93774.1"/>
    </source>
</evidence>
<dbReference type="eggNOG" id="COG1396">
    <property type="taxonomic scope" value="Bacteria"/>
</dbReference>
<dbReference type="InterPro" id="IPR010982">
    <property type="entry name" value="Lambda_DNA-bd_dom_sf"/>
</dbReference>
<proteinExistence type="predicted"/>
<keyword evidence="2" id="KW-1185">Reference proteome</keyword>
<dbReference type="GO" id="GO:0003677">
    <property type="term" value="F:DNA binding"/>
    <property type="evidence" value="ECO:0007669"/>
    <property type="project" value="InterPro"/>
</dbReference>
<dbReference type="PATRIC" id="fig|1121022.4.peg.1091"/>